<evidence type="ECO:0000313" key="1">
    <source>
        <dbReference type="EMBL" id="MEN3067861.1"/>
    </source>
</evidence>
<accession>A0ABU9YW01</accession>
<organism evidence="1 2">
    <name type="scientific">Uliginosibacterium sediminicola</name>
    <dbReference type="NCBI Taxonomy" id="2024550"/>
    <lineage>
        <taxon>Bacteria</taxon>
        <taxon>Pseudomonadati</taxon>
        <taxon>Pseudomonadota</taxon>
        <taxon>Betaproteobacteria</taxon>
        <taxon>Rhodocyclales</taxon>
        <taxon>Zoogloeaceae</taxon>
        <taxon>Uliginosibacterium</taxon>
    </lineage>
</organism>
<dbReference type="Proteomes" id="UP001410394">
    <property type="component" value="Unassembled WGS sequence"/>
</dbReference>
<proteinExistence type="predicted"/>
<sequence>MQKNTATPHDGNAKTPPPQGVTAVLIDPHGAVIASAASFHVDVPQGCSKREIQEILARRDLAIDAVSRLSSKTLSAHLSINTTAQIMREMCSAGGCKVLIVSIGYSD</sequence>
<reference evidence="1 2" key="1">
    <citation type="journal article" date="2018" name="Int. J. Syst. Evol. Microbiol.">
        <title>Uliginosibacterium sediminicola sp. nov., isolated from freshwater sediment.</title>
        <authorList>
            <person name="Hwang W.M."/>
            <person name="Kim S.M."/>
            <person name="Kang K."/>
            <person name="Ahn T.Y."/>
        </authorList>
    </citation>
    <scope>NUCLEOTIDE SEQUENCE [LARGE SCALE GENOMIC DNA]</scope>
    <source>
        <strain evidence="1 2">M1-21</strain>
    </source>
</reference>
<comment type="caution">
    <text evidence="1">The sequence shown here is derived from an EMBL/GenBank/DDBJ whole genome shotgun (WGS) entry which is preliminary data.</text>
</comment>
<protein>
    <submittedName>
        <fullName evidence="1">Uncharacterized protein</fullName>
    </submittedName>
</protein>
<keyword evidence="2" id="KW-1185">Reference proteome</keyword>
<gene>
    <name evidence="1" type="ORF">ABDB84_05165</name>
</gene>
<dbReference type="EMBL" id="JBDIVE010000002">
    <property type="protein sequence ID" value="MEN3067861.1"/>
    <property type="molecule type" value="Genomic_DNA"/>
</dbReference>
<evidence type="ECO:0000313" key="2">
    <source>
        <dbReference type="Proteomes" id="UP001410394"/>
    </source>
</evidence>
<dbReference type="RefSeq" id="WP_345918624.1">
    <property type="nucleotide sequence ID" value="NZ_JBDIVE010000002.1"/>
</dbReference>
<name>A0ABU9YW01_9RHOO</name>